<name>A0A171DDW9_9ACTN</name>
<dbReference type="InterPro" id="IPR013320">
    <property type="entry name" value="ConA-like_dom_sf"/>
</dbReference>
<dbReference type="GO" id="GO:0004553">
    <property type="term" value="F:hydrolase activity, hydrolyzing O-glycosyl compounds"/>
    <property type="evidence" value="ECO:0007669"/>
    <property type="project" value="InterPro"/>
</dbReference>
<feature type="compositionally biased region" description="Low complexity" evidence="2">
    <location>
        <begin position="77"/>
        <end position="90"/>
    </location>
</feature>
<dbReference type="Proteomes" id="UP000077701">
    <property type="component" value="Unassembled WGS sequence"/>
</dbReference>
<evidence type="ECO:0000313" key="5">
    <source>
        <dbReference type="EMBL" id="GAT68094.1"/>
    </source>
</evidence>
<gene>
    <name evidence="5" type="ORF">PS9374_03755</name>
</gene>
<evidence type="ECO:0000259" key="4">
    <source>
        <dbReference type="PROSITE" id="PS51762"/>
    </source>
</evidence>
<dbReference type="OrthoDB" id="9809583at2"/>
<proteinExistence type="inferred from homology"/>
<feature type="domain" description="GH16" evidence="4">
    <location>
        <begin position="81"/>
        <end position="330"/>
    </location>
</feature>
<feature type="signal peptide" evidence="3">
    <location>
        <begin position="1"/>
        <end position="31"/>
    </location>
</feature>
<keyword evidence="6" id="KW-1185">Reference proteome</keyword>
<feature type="chain" id="PRO_5007905716" evidence="3">
    <location>
        <begin position="32"/>
        <end position="330"/>
    </location>
</feature>
<accession>A0A171DDW9</accession>
<organism evidence="5 6">
    <name type="scientific">Planomonospora sphaerica</name>
    <dbReference type="NCBI Taxonomy" id="161355"/>
    <lineage>
        <taxon>Bacteria</taxon>
        <taxon>Bacillati</taxon>
        <taxon>Actinomycetota</taxon>
        <taxon>Actinomycetes</taxon>
        <taxon>Streptosporangiales</taxon>
        <taxon>Streptosporangiaceae</taxon>
        <taxon>Planomonospora</taxon>
    </lineage>
</organism>
<evidence type="ECO:0000256" key="1">
    <source>
        <dbReference type="ARBA" id="ARBA00006865"/>
    </source>
</evidence>
<dbReference type="PANTHER" id="PTHR10963">
    <property type="entry name" value="GLYCOSYL HYDROLASE-RELATED"/>
    <property type="match status" value="1"/>
</dbReference>
<evidence type="ECO:0000256" key="3">
    <source>
        <dbReference type="SAM" id="SignalP"/>
    </source>
</evidence>
<reference evidence="6" key="2">
    <citation type="submission" date="2016-04" db="EMBL/GenBank/DDBJ databases">
        <title>Planomonospora sphaerica JCM9374 whole genome shotgun sequence.</title>
        <authorList>
            <person name="Suzuki T."/>
            <person name="Dohra H."/>
            <person name="Kodani S."/>
        </authorList>
    </citation>
    <scope>NUCLEOTIDE SEQUENCE [LARGE SCALE GENOMIC DNA]</scope>
    <source>
        <strain evidence="6">JCM 9374</strain>
    </source>
</reference>
<dbReference type="GO" id="GO:0005975">
    <property type="term" value="P:carbohydrate metabolic process"/>
    <property type="evidence" value="ECO:0007669"/>
    <property type="project" value="InterPro"/>
</dbReference>
<evidence type="ECO:0000313" key="6">
    <source>
        <dbReference type="Proteomes" id="UP000077701"/>
    </source>
</evidence>
<comment type="caution">
    <text evidence="5">The sequence shown here is derived from an EMBL/GenBank/DDBJ whole genome shotgun (WGS) entry which is preliminary data.</text>
</comment>
<dbReference type="InterPro" id="IPR000757">
    <property type="entry name" value="Beta-glucanase-like"/>
</dbReference>
<dbReference type="Pfam" id="PF00722">
    <property type="entry name" value="Glyco_hydro_16"/>
    <property type="match status" value="1"/>
</dbReference>
<dbReference type="InterPro" id="IPR050546">
    <property type="entry name" value="Glycosyl_Hydrlase_16"/>
</dbReference>
<sequence>MTVRGLRGAGGRAAVTAAAALLLGAGTPVQAGTGVDDPPWPGTPGVGTVPLPGAGEIAGGLPGMGTPGEAAGGLPGAGAPDDAAGQPSGAEAPGDVDASAAEVRSFRDEFTGPAGSAPSASKWKQLTGCMWGHGAEKQCYTAGGRNARLDGAGHLVINARREKYVGADGVARRYTSARLVSRVARAGGTLRVRAKLSRRQAGAWPAIWLLGTPAAKTPHYGEIDLMENGLNGAAWDPEYHVHTSGAGSGAGGAYGVDATRWHVYEVRWTTGPSGRVWFRIDGRLVRVLPYRVPSGSPAEVILNIAVGSQAGRPAADLDSTMTVDYVRMGG</sequence>
<keyword evidence="3" id="KW-0732">Signal</keyword>
<comment type="similarity">
    <text evidence="1">Belongs to the glycosyl hydrolase 16 family.</text>
</comment>
<dbReference type="EMBL" id="BDCX01000008">
    <property type="protein sequence ID" value="GAT68094.1"/>
    <property type="molecule type" value="Genomic_DNA"/>
</dbReference>
<protein>
    <submittedName>
        <fullName evidence="5">Glycoside hydrolase family protein</fullName>
    </submittedName>
</protein>
<dbReference type="Gene3D" id="2.60.120.200">
    <property type="match status" value="1"/>
</dbReference>
<keyword evidence="5" id="KW-0378">Hydrolase</keyword>
<feature type="region of interest" description="Disordered" evidence="2">
    <location>
        <begin position="61"/>
        <end position="98"/>
    </location>
</feature>
<dbReference type="STRING" id="161355.PS9374_03755"/>
<dbReference type="CDD" id="cd08023">
    <property type="entry name" value="GH16_laminarinase_like"/>
    <property type="match status" value="1"/>
</dbReference>
<feature type="compositionally biased region" description="Gly residues" evidence="2">
    <location>
        <begin position="61"/>
        <end position="76"/>
    </location>
</feature>
<dbReference type="PROSITE" id="PS51762">
    <property type="entry name" value="GH16_2"/>
    <property type="match status" value="1"/>
</dbReference>
<dbReference type="SUPFAM" id="SSF49899">
    <property type="entry name" value="Concanavalin A-like lectins/glucanases"/>
    <property type="match status" value="1"/>
</dbReference>
<dbReference type="AlphaFoldDB" id="A0A171DDW9"/>
<reference evidence="5 6" key="1">
    <citation type="journal article" date="2016" name="Genome Announc.">
        <title>Draft Genome Sequence of Planomonospora sphaerica JCM9374, a Rare Actinomycete.</title>
        <authorList>
            <person name="Dohra H."/>
            <person name="Suzuki T."/>
            <person name="Inoue Y."/>
            <person name="Kodani S."/>
        </authorList>
    </citation>
    <scope>NUCLEOTIDE SEQUENCE [LARGE SCALE GENOMIC DNA]</scope>
    <source>
        <strain evidence="5 6">JCM 9374</strain>
    </source>
</reference>
<dbReference type="PANTHER" id="PTHR10963:SF55">
    <property type="entry name" value="GLYCOSIDE HYDROLASE FAMILY 16 PROTEIN"/>
    <property type="match status" value="1"/>
</dbReference>
<dbReference type="RefSeq" id="WP_068898260.1">
    <property type="nucleotide sequence ID" value="NZ_BDCX01000008.1"/>
</dbReference>
<evidence type="ECO:0000256" key="2">
    <source>
        <dbReference type="SAM" id="MobiDB-lite"/>
    </source>
</evidence>